<evidence type="ECO:0000256" key="2">
    <source>
        <dbReference type="SAM" id="Phobius"/>
    </source>
</evidence>
<gene>
    <name evidence="4" type="ORF">AMSG_11424</name>
</gene>
<dbReference type="OrthoDB" id="495350at2759"/>
<feature type="compositionally biased region" description="Basic and acidic residues" evidence="1">
    <location>
        <begin position="579"/>
        <end position="590"/>
    </location>
</feature>
<evidence type="ECO:0000256" key="3">
    <source>
        <dbReference type="SAM" id="SignalP"/>
    </source>
</evidence>
<dbReference type="Proteomes" id="UP000054408">
    <property type="component" value="Unassembled WGS sequence"/>
</dbReference>
<reference evidence="4 5" key="1">
    <citation type="submission" date="2010-05" db="EMBL/GenBank/DDBJ databases">
        <title>The Genome Sequence of Thecamonas trahens ATCC 50062.</title>
        <authorList>
            <consortium name="The Broad Institute Genome Sequencing Platform"/>
            <person name="Russ C."/>
            <person name="Cuomo C."/>
            <person name="Shea T."/>
            <person name="Young S.K."/>
            <person name="Zeng Q."/>
            <person name="Koehrsen M."/>
            <person name="Haas B."/>
            <person name="Borodovsky M."/>
            <person name="Guigo R."/>
            <person name="Alvarado L."/>
            <person name="Berlin A."/>
            <person name="Bochicchio J."/>
            <person name="Borenstein D."/>
            <person name="Chapman S."/>
            <person name="Chen Z."/>
            <person name="Freedman E."/>
            <person name="Gellesch M."/>
            <person name="Goldberg J."/>
            <person name="Griggs A."/>
            <person name="Gujja S."/>
            <person name="Heilman E."/>
            <person name="Heiman D."/>
            <person name="Hepburn T."/>
            <person name="Howarth C."/>
            <person name="Jen D."/>
            <person name="Larson L."/>
            <person name="Mehta T."/>
            <person name="Park D."/>
            <person name="Pearson M."/>
            <person name="Roberts A."/>
            <person name="Saif S."/>
            <person name="Shenoy N."/>
            <person name="Sisk P."/>
            <person name="Stolte C."/>
            <person name="Sykes S."/>
            <person name="Thomson T."/>
            <person name="Walk T."/>
            <person name="White J."/>
            <person name="Yandava C."/>
            <person name="Burger G."/>
            <person name="Gray M.W."/>
            <person name="Holland P.W.H."/>
            <person name="King N."/>
            <person name="Lang F.B.F."/>
            <person name="Roger A.J."/>
            <person name="Ruiz-Trillo I."/>
            <person name="Lander E."/>
            <person name="Nusbaum C."/>
        </authorList>
    </citation>
    <scope>NUCLEOTIDE SEQUENCE [LARGE SCALE GENOMIC DNA]</scope>
    <source>
        <strain evidence="4 5">ATCC 50062</strain>
    </source>
</reference>
<evidence type="ECO:0000313" key="5">
    <source>
        <dbReference type="Proteomes" id="UP000054408"/>
    </source>
</evidence>
<feature type="transmembrane region" description="Helical" evidence="2">
    <location>
        <begin position="551"/>
        <end position="575"/>
    </location>
</feature>
<dbReference type="EMBL" id="GL349511">
    <property type="protein sequence ID" value="KNC55948.1"/>
    <property type="molecule type" value="Genomic_DNA"/>
</dbReference>
<accession>A0A0L0DWN5</accession>
<feature type="signal peptide" evidence="3">
    <location>
        <begin position="1"/>
        <end position="24"/>
    </location>
</feature>
<name>A0A0L0DWN5_THETB</name>
<evidence type="ECO:0000256" key="1">
    <source>
        <dbReference type="SAM" id="MobiDB-lite"/>
    </source>
</evidence>
<dbReference type="RefSeq" id="XP_013752689.1">
    <property type="nucleotide sequence ID" value="XM_013897235.1"/>
</dbReference>
<dbReference type="GeneID" id="25569385"/>
<feature type="chain" id="PRO_5005537510" evidence="3">
    <location>
        <begin position="25"/>
        <end position="645"/>
    </location>
</feature>
<proteinExistence type="predicted"/>
<dbReference type="AlphaFoldDB" id="A0A0L0DWN5"/>
<protein>
    <submittedName>
        <fullName evidence="4">Uncharacterized protein</fullName>
    </submittedName>
</protein>
<evidence type="ECO:0000313" key="4">
    <source>
        <dbReference type="EMBL" id="KNC55948.1"/>
    </source>
</evidence>
<keyword evidence="2" id="KW-0812">Transmembrane</keyword>
<organism evidence="4 5">
    <name type="scientific">Thecamonas trahens ATCC 50062</name>
    <dbReference type="NCBI Taxonomy" id="461836"/>
    <lineage>
        <taxon>Eukaryota</taxon>
        <taxon>Apusozoa</taxon>
        <taxon>Apusomonadida</taxon>
        <taxon>Apusomonadidae</taxon>
        <taxon>Thecamonas</taxon>
    </lineage>
</organism>
<keyword evidence="2" id="KW-0472">Membrane</keyword>
<keyword evidence="5" id="KW-1185">Reference proteome</keyword>
<feature type="region of interest" description="Disordered" evidence="1">
    <location>
        <begin position="579"/>
        <end position="645"/>
    </location>
</feature>
<keyword evidence="3" id="KW-0732">Signal</keyword>
<feature type="compositionally biased region" description="Low complexity" evidence="1">
    <location>
        <begin position="602"/>
        <end position="628"/>
    </location>
</feature>
<keyword evidence="2" id="KW-1133">Transmembrane helix</keyword>
<sequence length="645" mass="66984">MRLKLARLALLLLLAVALAPTTTAASLVVPALHSRAGAGKVFYLNFVGASIPSGTPWNSGAAFTVAAFSHDGDRTAISSDELLQIKTIHAAVAEDFAPFDVDVTTEESTFTSAPLANRATVIFTNSNDVVAGDEGPMQAAFGLFGSTSGKYEHGFVFDTNVVTVRARAVAASRALGRMMGLYNDGKDVTALHPGDAVPGAAANVGWGPIMGAPYTVEVTQWSKGDYSGATSTQDDLAVIASKIPVVADEAGDTLASATAMTIVYDDGSCSSPSATGVITTDADVDVYAISIGWRGSFTLTVSTALDTTYASYSNLNIKACLYQVDGTNDVLITCSLPEATTSATELGAAFSVVDPAAHDYKLTIEGIGDRAGTTGGYSGYGSLGSYKVPKAEAAGAVNIVTETFVRELRLVPDSRLIIGEDMALHITERMLIVDEEESKRKAIIELVIGFNLRTRTPLIFTGCPDSLDQLALVLHPQQGSGQDLFAVGEDYAITSHSCIIPPRTPSVRVTYNGIGTRAAAPVASIVCNTTACVATGRAADSPTDDTLELTLIIAGSAVGALIVIGIVVCACWRGCRSKDHTVKPKSDPARDTNPPDYASAVSTYSKARSSSMSSSSVSASSSSSSSHSGEPTEVMRYGSGASPYV</sequence>